<dbReference type="EMBL" id="BDDD01001013">
    <property type="protein sequence ID" value="GAV72540.1"/>
    <property type="molecule type" value="Genomic_DNA"/>
</dbReference>
<feature type="signal peptide" evidence="1">
    <location>
        <begin position="1"/>
        <end position="22"/>
    </location>
</feature>
<name>A0A1Q3BX19_CEPFO</name>
<sequence>MPILPFIIELLPIAALIPLTIADWPSPPTIEPNPAPPIPGLLFIVPFPMKPLPPLRIVLLPVGKIPPTFFTSFPKEPTGTMPPVPLSWLDIIISCKIFWTELGESLGSASLERVGCCSEIFAGEFAELI</sequence>
<evidence type="ECO:0000313" key="3">
    <source>
        <dbReference type="Proteomes" id="UP000187406"/>
    </source>
</evidence>
<keyword evidence="1" id="KW-0732">Signal</keyword>
<proteinExistence type="predicted"/>
<comment type="caution">
    <text evidence="2">The sequence shown here is derived from an EMBL/GenBank/DDBJ whole genome shotgun (WGS) entry which is preliminary data.</text>
</comment>
<evidence type="ECO:0000256" key="1">
    <source>
        <dbReference type="SAM" id="SignalP"/>
    </source>
</evidence>
<protein>
    <submittedName>
        <fullName evidence="2">Uncharacterized protein</fullName>
    </submittedName>
</protein>
<keyword evidence="3" id="KW-1185">Reference proteome</keyword>
<accession>A0A1Q3BX19</accession>
<feature type="chain" id="PRO_5012433572" evidence="1">
    <location>
        <begin position="23"/>
        <end position="129"/>
    </location>
</feature>
<evidence type="ECO:0000313" key="2">
    <source>
        <dbReference type="EMBL" id="GAV72540.1"/>
    </source>
</evidence>
<dbReference type="Proteomes" id="UP000187406">
    <property type="component" value="Unassembled WGS sequence"/>
</dbReference>
<organism evidence="2 3">
    <name type="scientific">Cephalotus follicularis</name>
    <name type="common">Albany pitcher plant</name>
    <dbReference type="NCBI Taxonomy" id="3775"/>
    <lineage>
        <taxon>Eukaryota</taxon>
        <taxon>Viridiplantae</taxon>
        <taxon>Streptophyta</taxon>
        <taxon>Embryophyta</taxon>
        <taxon>Tracheophyta</taxon>
        <taxon>Spermatophyta</taxon>
        <taxon>Magnoliopsida</taxon>
        <taxon>eudicotyledons</taxon>
        <taxon>Gunneridae</taxon>
        <taxon>Pentapetalae</taxon>
        <taxon>rosids</taxon>
        <taxon>fabids</taxon>
        <taxon>Oxalidales</taxon>
        <taxon>Cephalotaceae</taxon>
        <taxon>Cephalotus</taxon>
    </lineage>
</organism>
<reference evidence="3" key="1">
    <citation type="submission" date="2016-04" db="EMBL/GenBank/DDBJ databases">
        <title>Cephalotus genome sequencing.</title>
        <authorList>
            <person name="Fukushima K."/>
            <person name="Hasebe M."/>
            <person name="Fang X."/>
        </authorList>
    </citation>
    <scope>NUCLEOTIDE SEQUENCE [LARGE SCALE GENOMIC DNA]</scope>
    <source>
        <strain evidence="3">cv. St1</strain>
    </source>
</reference>
<dbReference type="InParanoid" id="A0A1Q3BX19"/>
<dbReference type="AlphaFoldDB" id="A0A1Q3BX19"/>
<gene>
    <name evidence="2" type="ORF">CFOL_v3_16028</name>
</gene>